<name>A0A6A4QB03_LUPAL</name>
<proteinExistence type="predicted"/>
<sequence>MFYTFASFPLSTKGFHLDEICFSMFYSSEINPPFGLYFEVIWTVRSNNRVIPV</sequence>
<keyword evidence="2" id="KW-1185">Reference proteome</keyword>
<evidence type="ECO:0000313" key="1">
    <source>
        <dbReference type="EMBL" id="KAE9611127.1"/>
    </source>
</evidence>
<comment type="caution">
    <text evidence="1">The sequence shown here is derived from an EMBL/GenBank/DDBJ whole genome shotgun (WGS) entry which is preliminary data.</text>
</comment>
<gene>
    <name evidence="1" type="ORF">Lalb_Chr07g0194381</name>
</gene>
<reference evidence="2" key="1">
    <citation type="journal article" date="2020" name="Nat. Commun.">
        <title>Genome sequence of the cluster root forming white lupin.</title>
        <authorList>
            <person name="Hufnagel B."/>
            <person name="Marques A."/>
            <person name="Soriano A."/>
            <person name="Marques L."/>
            <person name="Divol F."/>
            <person name="Doumas P."/>
            <person name="Sallet E."/>
            <person name="Mancinotti D."/>
            <person name="Carrere S."/>
            <person name="Marande W."/>
            <person name="Arribat S."/>
            <person name="Keller J."/>
            <person name="Huneau C."/>
            <person name="Blein T."/>
            <person name="Aime D."/>
            <person name="Laguerre M."/>
            <person name="Taylor J."/>
            <person name="Schubert V."/>
            <person name="Nelson M."/>
            <person name="Geu-Flores F."/>
            <person name="Crespi M."/>
            <person name="Gallardo-Guerrero K."/>
            <person name="Delaux P.-M."/>
            <person name="Salse J."/>
            <person name="Berges H."/>
            <person name="Guyot R."/>
            <person name="Gouzy J."/>
            <person name="Peret B."/>
        </authorList>
    </citation>
    <scope>NUCLEOTIDE SEQUENCE [LARGE SCALE GENOMIC DNA]</scope>
    <source>
        <strain evidence="2">cv. Amiga</strain>
    </source>
</reference>
<organism evidence="1 2">
    <name type="scientific">Lupinus albus</name>
    <name type="common">White lupine</name>
    <name type="synonym">Lupinus termis</name>
    <dbReference type="NCBI Taxonomy" id="3870"/>
    <lineage>
        <taxon>Eukaryota</taxon>
        <taxon>Viridiplantae</taxon>
        <taxon>Streptophyta</taxon>
        <taxon>Embryophyta</taxon>
        <taxon>Tracheophyta</taxon>
        <taxon>Spermatophyta</taxon>
        <taxon>Magnoliopsida</taxon>
        <taxon>eudicotyledons</taxon>
        <taxon>Gunneridae</taxon>
        <taxon>Pentapetalae</taxon>
        <taxon>rosids</taxon>
        <taxon>fabids</taxon>
        <taxon>Fabales</taxon>
        <taxon>Fabaceae</taxon>
        <taxon>Papilionoideae</taxon>
        <taxon>50 kb inversion clade</taxon>
        <taxon>genistoids sensu lato</taxon>
        <taxon>core genistoids</taxon>
        <taxon>Genisteae</taxon>
        <taxon>Lupinus</taxon>
    </lineage>
</organism>
<dbReference type="Proteomes" id="UP000447434">
    <property type="component" value="Chromosome 7"/>
</dbReference>
<dbReference type="AlphaFoldDB" id="A0A6A4QB03"/>
<accession>A0A6A4QB03</accession>
<protein>
    <submittedName>
        <fullName evidence="1">Uncharacterized protein</fullName>
    </submittedName>
</protein>
<evidence type="ECO:0000313" key="2">
    <source>
        <dbReference type="Proteomes" id="UP000447434"/>
    </source>
</evidence>
<dbReference type="EMBL" id="WOCE01000007">
    <property type="protein sequence ID" value="KAE9611127.1"/>
    <property type="molecule type" value="Genomic_DNA"/>
</dbReference>